<dbReference type="PROSITE" id="PS52029">
    <property type="entry name" value="LD_TPASE"/>
    <property type="match status" value="1"/>
</dbReference>
<evidence type="ECO:0000256" key="4">
    <source>
        <dbReference type="ARBA" id="ARBA00022984"/>
    </source>
</evidence>
<dbReference type="GO" id="GO:0008360">
    <property type="term" value="P:regulation of cell shape"/>
    <property type="evidence" value="ECO:0007669"/>
    <property type="project" value="UniProtKB-UniRule"/>
</dbReference>
<evidence type="ECO:0000259" key="7">
    <source>
        <dbReference type="PROSITE" id="PS52029"/>
    </source>
</evidence>
<dbReference type="PANTHER" id="PTHR30582:SF2">
    <property type="entry name" value="L,D-TRANSPEPTIDASE YCIB-RELATED"/>
    <property type="match status" value="1"/>
</dbReference>
<name>A0A6J4RQH8_9ACTN</name>
<keyword evidence="2" id="KW-0808">Transferase</keyword>
<dbReference type="UniPathway" id="UPA00219"/>
<evidence type="ECO:0000256" key="5">
    <source>
        <dbReference type="ARBA" id="ARBA00023316"/>
    </source>
</evidence>
<evidence type="ECO:0000256" key="2">
    <source>
        <dbReference type="ARBA" id="ARBA00022679"/>
    </source>
</evidence>
<dbReference type="AlphaFoldDB" id="A0A6J4RQH8"/>
<dbReference type="GO" id="GO:0005576">
    <property type="term" value="C:extracellular region"/>
    <property type="evidence" value="ECO:0007669"/>
    <property type="project" value="TreeGrafter"/>
</dbReference>
<feature type="active site" description="Nucleophile" evidence="6">
    <location>
        <position position="180"/>
    </location>
</feature>
<dbReference type="GO" id="GO:0071972">
    <property type="term" value="F:peptidoglycan L,D-transpeptidase activity"/>
    <property type="evidence" value="ECO:0007669"/>
    <property type="project" value="TreeGrafter"/>
</dbReference>
<dbReference type="EMBL" id="CADCVT010000031">
    <property type="protein sequence ID" value="CAA9475303.1"/>
    <property type="molecule type" value="Genomic_DNA"/>
</dbReference>
<protein>
    <recommendedName>
        <fullName evidence="7">L,D-TPase catalytic domain-containing protein</fullName>
    </recommendedName>
</protein>
<dbReference type="InterPro" id="IPR002477">
    <property type="entry name" value="Peptidoglycan-bd-like"/>
</dbReference>
<dbReference type="Pfam" id="PF03734">
    <property type="entry name" value="YkuD"/>
    <property type="match status" value="1"/>
</dbReference>
<evidence type="ECO:0000313" key="8">
    <source>
        <dbReference type="EMBL" id="CAA9475303.1"/>
    </source>
</evidence>
<dbReference type="InterPro" id="IPR005490">
    <property type="entry name" value="LD_TPept_cat_dom"/>
</dbReference>
<dbReference type="GO" id="GO:0016740">
    <property type="term" value="F:transferase activity"/>
    <property type="evidence" value="ECO:0007669"/>
    <property type="project" value="UniProtKB-KW"/>
</dbReference>
<feature type="non-terminal residue" evidence="8">
    <location>
        <position position="1"/>
    </location>
</feature>
<keyword evidence="4 6" id="KW-0573">Peptidoglycan synthesis</keyword>
<dbReference type="Gene3D" id="2.40.440.10">
    <property type="entry name" value="L,D-transpeptidase catalytic domain-like"/>
    <property type="match status" value="1"/>
</dbReference>
<dbReference type="Pfam" id="PF01471">
    <property type="entry name" value="PG_binding_1"/>
    <property type="match status" value="1"/>
</dbReference>
<organism evidence="8">
    <name type="scientific">uncultured Solirubrobacteraceae bacterium</name>
    <dbReference type="NCBI Taxonomy" id="1162706"/>
    <lineage>
        <taxon>Bacteria</taxon>
        <taxon>Bacillati</taxon>
        <taxon>Actinomycetota</taxon>
        <taxon>Thermoleophilia</taxon>
        <taxon>Solirubrobacterales</taxon>
        <taxon>Solirubrobacteraceae</taxon>
        <taxon>environmental samples</taxon>
    </lineage>
</organism>
<dbReference type="InterPro" id="IPR036366">
    <property type="entry name" value="PGBDSf"/>
</dbReference>
<accession>A0A6J4RQH8</accession>
<gene>
    <name evidence="8" type="ORF">AVDCRST_MAG85-259</name>
</gene>
<keyword evidence="5 6" id="KW-0961">Cell wall biogenesis/degradation</keyword>
<dbReference type="PANTHER" id="PTHR30582">
    <property type="entry name" value="L,D-TRANSPEPTIDASE"/>
    <property type="match status" value="1"/>
</dbReference>
<dbReference type="InterPro" id="IPR036365">
    <property type="entry name" value="PGBD-like_sf"/>
</dbReference>
<evidence type="ECO:0000256" key="3">
    <source>
        <dbReference type="ARBA" id="ARBA00022960"/>
    </source>
</evidence>
<reference evidence="8" key="1">
    <citation type="submission" date="2020-02" db="EMBL/GenBank/DDBJ databases">
        <authorList>
            <person name="Meier V. D."/>
        </authorList>
    </citation>
    <scope>NUCLEOTIDE SEQUENCE</scope>
    <source>
        <strain evidence="8">AVDCRST_MAG85</strain>
    </source>
</reference>
<feature type="active site" description="Proton donor/acceptor" evidence="6">
    <location>
        <position position="166"/>
    </location>
</feature>
<feature type="domain" description="L,D-TPase catalytic" evidence="7">
    <location>
        <begin position="100"/>
        <end position="204"/>
    </location>
</feature>
<dbReference type="InterPro" id="IPR050979">
    <property type="entry name" value="LD-transpeptidase"/>
</dbReference>
<sequence length="205" mass="22873">HRRTPAVGTAVARPVALDVLPRSVSPSARGLAVRLLQRHLAKRGYVVGRRGSFDARTARAVLAFRKVSGMRRTSSADRGVMRRLARGGGRFKLRYPNHGKHIEADLSRQILVLARGNKVERIYHTSSGSPATPTVRGNFRFYMSQPGLNNKEMFHSQYFIGGYAIHGYKSVPIYPASHGCLRVPMADARSIYDWIKKGDRIDVYG</sequence>
<dbReference type="GO" id="GO:0071555">
    <property type="term" value="P:cell wall organization"/>
    <property type="evidence" value="ECO:0007669"/>
    <property type="project" value="UniProtKB-UniRule"/>
</dbReference>
<dbReference type="SUPFAM" id="SSF47090">
    <property type="entry name" value="PGBD-like"/>
    <property type="match status" value="1"/>
</dbReference>
<comment type="pathway">
    <text evidence="1 6">Cell wall biogenesis; peptidoglycan biosynthesis.</text>
</comment>
<dbReference type="InterPro" id="IPR038063">
    <property type="entry name" value="Transpep_catalytic_dom"/>
</dbReference>
<evidence type="ECO:0000256" key="1">
    <source>
        <dbReference type="ARBA" id="ARBA00004752"/>
    </source>
</evidence>
<dbReference type="CDD" id="cd16913">
    <property type="entry name" value="YkuD_like"/>
    <property type="match status" value="1"/>
</dbReference>
<proteinExistence type="predicted"/>
<keyword evidence="3 6" id="KW-0133">Cell shape</keyword>
<dbReference type="Gene3D" id="1.10.101.10">
    <property type="entry name" value="PGBD-like superfamily/PGBD"/>
    <property type="match status" value="1"/>
</dbReference>
<dbReference type="SUPFAM" id="SSF141523">
    <property type="entry name" value="L,D-transpeptidase catalytic domain-like"/>
    <property type="match status" value="1"/>
</dbReference>
<dbReference type="GO" id="GO:0018104">
    <property type="term" value="P:peptidoglycan-protein cross-linking"/>
    <property type="evidence" value="ECO:0007669"/>
    <property type="project" value="TreeGrafter"/>
</dbReference>
<evidence type="ECO:0000256" key="6">
    <source>
        <dbReference type="PROSITE-ProRule" id="PRU01373"/>
    </source>
</evidence>